<feature type="binding site" evidence="14 15">
    <location>
        <position position="17"/>
    </location>
    <ligand>
        <name>a divalent metal cation</name>
        <dbReference type="ChEBI" id="CHEBI:60240"/>
    </ligand>
</feature>
<name>A0ABR7J2U4_9FLAO</name>
<comment type="cofactor">
    <cofactor evidence="14 15">
        <name>Mn(2+)</name>
        <dbReference type="ChEBI" id="CHEBI:29035"/>
    </cofactor>
    <cofactor evidence="14 15">
        <name>Mg(2+)</name>
        <dbReference type="ChEBI" id="CHEBI:18420"/>
    </cofactor>
    <text evidence="14 15">Manganese or magnesium. Binds 1 divalent metal ion per monomer in the absence of substrate. May bind a second metal ion after substrate binding.</text>
</comment>
<evidence type="ECO:0000256" key="7">
    <source>
        <dbReference type="ARBA" id="ARBA00019179"/>
    </source>
</evidence>
<comment type="cofactor">
    <cofactor evidence="2">
        <name>Mg(2+)</name>
        <dbReference type="ChEBI" id="CHEBI:18420"/>
    </cofactor>
</comment>
<keyword evidence="19" id="KW-1185">Reference proteome</keyword>
<reference evidence="18 19" key="1">
    <citation type="submission" date="2020-08" db="EMBL/GenBank/DDBJ databases">
        <title>Description of novel Flavobacterium F-380 isolate.</title>
        <authorList>
            <person name="Saticioglu I.B."/>
            <person name="Duman M."/>
            <person name="Altun S."/>
        </authorList>
    </citation>
    <scope>NUCLEOTIDE SEQUENCE [LARGE SCALE GENOMIC DNA]</scope>
    <source>
        <strain evidence="18 19">F-380</strain>
    </source>
</reference>
<evidence type="ECO:0000313" key="19">
    <source>
        <dbReference type="Proteomes" id="UP000629963"/>
    </source>
</evidence>
<dbReference type="GO" id="GO:0004523">
    <property type="term" value="F:RNA-DNA hybrid ribonuclease activity"/>
    <property type="evidence" value="ECO:0007669"/>
    <property type="project" value="UniProtKB-EC"/>
</dbReference>
<comment type="function">
    <text evidence="3 14 16">Endonuclease that specifically degrades the RNA of RNA-DNA hybrids.</text>
</comment>
<evidence type="ECO:0000259" key="17">
    <source>
        <dbReference type="PROSITE" id="PS51975"/>
    </source>
</evidence>
<dbReference type="CDD" id="cd07182">
    <property type="entry name" value="RNase_HII_bacteria_HII_like"/>
    <property type="match status" value="1"/>
</dbReference>
<dbReference type="NCBIfam" id="NF000595">
    <property type="entry name" value="PRK00015.1-3"/>
    <property type="match status" value="1"/>
</dbReference>
<evidence type="ECO:0000256" key="9">
    <source>
        <dbReference type="ARBA" id="ARBA00022722"/>
    </source>
</evidence>
<protein>
    <recommendedName>
        <fullName evidence="7 14">Ribonuclease HII</fullName>
        <shortName evidence="14">RNase HII</shortName>
        <ecNumber evidence="6 14">3.1.26.4</ecNumber>
    </recommendedName>
</protein>
<comment type="subcellular location">
    <subcellularLocation>
        <location evidence="4 14">Cytoplasm</location>
    </subcellularLocation>
</comment>
<evidence type="ECO:0000256" key="1">
    <source>
        <dbReference type="ARBA" id="ARBA00000077"/>
    </source>
</evidence>
<keyword evidence="12 14" id="KW-0378">Hydrolase</keyword>
<dbReference type="SUPFAM" id="SSF53098">
    <property type="entry name" value="Ribonuclease H-like"/>
    <property type="match status" value="1"/>
</dbReference>
<evidence type="ECO:0000256" key="10">
    <source>
        <dbReference type="ARBA" id="ARBA00022723"/>
    </source>
</evidence>
<keyword evidence="13 14" id="KW-0464">Manganese</keyword>
<accession>A0ABR7J2U4</accession>
<dbReference type="InterPro" id="IPR024567">
    <property type="entry name" value="RNase_HII/HIII_dom"/>
</dbReference>
<dbReference type="InterPro" id="IPR001352">
    <property type="entry name" value="RNase_HII/HIII"/>
</dbReference>
<dbReference type="PANTHER" id="PTHR10954:SF18">
    <property type="entry name" value="RIBONUCLEASE HII"/>
    <property type="match status" value="1"/>
</dbReference>
<evidence type="ECO:0000256" key="12">
    <source>
        <dbReference type="ARBA" id="ARBA00022801"/>
    </source>
</evidence>
<evidence type="ECO:0000256" key="2">
    <source>
        <dbReference type="ARBA" id="ARBA00001946"/>
    </source>
</evidence>
<dbReference type="InterPro" id="IPR012337">
    <property type="entry name" value="RNaseH-like_sf"/>
</dbReference>
<keyword evidence="11 14" id="KW-0255">Endonuclease</keyword>
<feature type="domain" description="RNase H type-2" evidence="17">
    <location>
        <begin position="10"/>
        <end position="219"/>
    </location>
</feature>
<keyword evidence="10 14" id="KW-0479">Metal-binding</keyword>
<dbReference type="Gene3D" id="3.30.420.10">
    <property type="entry name" value="Ribonuclease H-like superfamily/Ribonuclease H"/>
    <property type="match status" value="1"/>
</dbReference>
<dbReference type="HAMAP" id="MF_00052_B">
    <property type="entry name" value="RNase_HII_B"/>
    <property type="match status" value="1"/>
</dbReference>
<comment type="catalytic activity">
    <reaction evidence="1 14 15 16">
        <text>Endonucleolytic cleavage to 5'-phosphomonoester.</text>
        <dbReference type="EC" id="3.1.26.4"/>
    </reaction>
</comment>
<gene>
    <name evidence="14" type="primary">rnhB</name>
    <name evidence="18" type="ORF">H8R23_00555</name>
</gene>
<comment type="caution">
    <text evidence="18">The sequence shown here is derived from an EMBL/GenBank/DDBJ whole genome shotgun (WGS) entry which is preliminary data.</text>
</comment>
<dbReference type="Proteomes" id="UP000629963">
    <property type="component" value="Unassembled WGS sequence"/>
</dbReference>
<dbReference type="EMBL" id="JACRUJ010000001">
    <property type="protein sequence ID" value="MBC5839885.1"/>
    <property type="molecule type" value="Genomic_DNA"/>
</dbReference>
<keyword evidence="9 14" id="KW-0540">Nuclease</keyword>
<evidence type="ECO:0000256" key="8">
    <source>
        <dbReference type="ARBA" id="ARBA00022490"/>
    </source>
</evidence>
<sequence length="219" mass="24714">MLKITYSNLSLEAGTDEAGRGCLAGPVTAAAIILPLDFENTLLNDSKQLSEKVRKKLKPLLEQRAIVFAVSHIFPDEIDEINILNASMKGMQESILKLSPLPKFIIVDGNRKLNAKLGQISSAGKKFTIEEIELLKSIPNESIVKGDSKYMSIAAASVLAKTSRDEYMNRIHEEYPMYNWKKNKGYPTKEHREAIRKYGTTKYHRMTFKLLPEQLSLDL</sequence>
<evidence type="ECO:0000256" key="6">
    <source>
        <dbReference type="ARBA" id="ARBA00012180"/>
    </source>
</evidence>
<dbReference type="PROSITE" id="PS51975">
    <property type="entry name" value="RNASE_H_2"/>
    <property type="match status" value="1"/>
</dbReference>
<dbReference type="InterPro" id="IPR036397">
    <property type="entry name" value="RNaseH_sf"/>
</dbReference>
<dbReference type="Pfam" id="PF01351">
    <property type="entry name" value="RNase_HII"/>
    <property type="match status" value="1"/>
</dbReference>
<evidence type="ECO:0000256" key="4">
    <source>
        <dbReference type="ARBA" id="ARBA00004496"/>
    </source>
</evidence>
<evidence type="ECO:0000256" key="5">
    <source>
        <dbReference type="ARBA" id="ARBA00007383"/>
    </source>
</evidence>
<proteinExistence type="inferred from homology"/>
<feature type="binding site" evidence="14 15">
    <location>
        <position position="16"/>
    </location>
    <ligand>
        <name>a divalent metal cation</name>
        <dbReference type="ChEBI" id="CHEBI:60240"/>
    </ligand>
</feature>
<evidence type="ECO:0000256" key="15">
    <source>
        <dbReference type="PROSITE-ProRule" id="PRU01319"/>
    </source>
</evidence>
<evidence type="ECO:0000256" key="3">
    <source>
        <dbReference type="ARBA" id="ARBA00004065"/>
    </source>
</evidence>
<evidence type="ECO:0000256" key="11">
    <source>
        <dbReference type="ARBA" id="ARBA00022759"/>
    </source>
</evidence>
<dbReference type="PANTHER" id="PTHR10954">
    <property type="entry name" value="RIBONUCLEASE H2 SUBUNIT A"/>
    <property type="match status" value="1"/>
</dbReference>
<keyword evidence="8 14" id="KW-0963">Cytoplasm</keyword>
<dbReference type="EC" id="3.1.26.4" evidence="6 14"/>
<dbReference type="InterPro" id="IPR022898">
    <property type="entry name" value="RNase_HII"/>
</dbReference>
<evidence type="ECO:0000256" key="16">
    <source>
        <dbReference type="RuleBase" id="RU003515"/>
    </source>
</evidence>
<evidence type="ECO:0000313" key="18">
    <source>
        <dbReference type="EMBL" id="MBC5839885.1"/>
    </source>
</evidence>
<evidence type="ECO:0000256" key="13">
    <source>
        <dbReference type="ARBA" id="ARBA00023211"/>
    </source>
</evidence>
<comment type="similarity">
    <text evidence="5 14 16">Belongs to the RNase HII family.</text>
</comment>
<feature type="binding site" evidence="14 15">
    <location>
        <position position="108"/>
    </location>
    <ligand>
        <name>a divalent metal cation</name>
        <dbReference type="ChEBI" id="CHEBI:60240"/>
    </ligand>
</feature>
<evidence type="ECO:0000256" key="14">
    <source>
        <dbReference type="HAMAP-Rule" id="MF_00052"/>
    </source>
</evidence>
<dbReference type="RefSeq" id="WP_187008505.1">
    <property type="nucleotide sequence ID" value="NZ_JACRUI010000001.1"/>
</dbReference>
<organism evidence="18 19">
    <name type="scientific">Flavobacterium kayseriense</name>
    <dbReference type="NCBI Taxonomy" id="2764714"/>
    <lineage>
        <taxon>Bacteria</taxon>
        <taxon>Pseudomonadati</taxon>
        <taxon>Bacteroidota</taxon>
        <taxon>Flavobacteriia</taxon>
        <taxon>Flavobacteriales</taxon>
        <taxon>Flavobacteriaceae</taxon>
        <taxon>Flavobacterium</taxon>
    </lineage>
</organism>